<evidence type="ECO:0000256" key="1">
    <source>
        <dbReference type="ARBA" id="ARBA00000085"/>
    </source>
</evidence>
<dbReference type="PANTHER" id="PTHR34220:SF7">
    <property type="entry name" value="SENSOR HISTIDINE KINASE YPDA"/>
    <property type="match status" value="1"/>
</dbReference>
<evidence type="ECO:0000256" key="11">
    <source>
        <dbReference type="ARBA" id="ARBA00022989"/>
    </source>
</evidence>
<dbReference type="InterPro" id="IPR003660">
    <property type="entry name" value="HAMP_dom"/>
</dbReference>
<comment type="caution">
    <text evidence="17">The sequence shown here is derived from an EMBL/GenBank/DDBJ whole genome shotgun (WGS) entry which is preliminary data.</text>
</comment>
<dbReference type="PANTHER" id="PTHR34220">
    <property type="entry name" value="SENSOR HISTIDINE KINASE YPDA"/>
    <property type="match status" value="1"/>
</dbReference>
<comment type="subcellular location">
    <subcellularLocation>
        <location evidence="2">Cell membrane</location>
        <topology evidence="2">Multi-pass membrane protein</topology>
    </subcellularLocation>
</comment>
<keyword evidence="12" id="KW-0902">Two-component regulatory system</keyword>
<keyword evidence="7 14" id="KW-0812">Transmembrane</keyword>
<dbReference type="InterPro" id="IPR003594">
    <property type="entry name" value="HATPase_dom"/>
</dbReference>
<dbReference type="Pfam" id="PF02743">
    <property type="entry name" value="dCache_1"/>
    <property type="match status" value="1"/>
</dbReference>
<evidence type="ECO:0000256" key="8">
    <source>
        <dbReference type="ARBA" id="ARBA00022741"/>
    </source>
</evidence>
<evidence type="ECO:0000256" key="12">
    <source>
        <dbReference type="ARBA" id="ARBA00023012"/>
    </source>
</evidence>
<evidence type="ECO:0000256" key="3">
    <source>
        <dbReference type="ARBA" id="ARBA00012438"/>
    </source>
</evidence>
<gene>
    <name evidence="17" type="ORF">ACFFSY_24740</name>
</gene>
<dbReference type="RefSeq" id="WP_377499152.1">
    <property type="nucleotide sequence ID" value="NZ_JBHMDO010000039.1"/>
</dbReference>
<dbReference type="GO" id="GO:0004673">
    <property type="term" value="F:protein histidine kinase activity"/>
    <property type="evidence" value="ECO:0007669"/>
    <property type="project" value="UniProtKB-EC"/>
</dbReference>
<dbReference type="SMART" id="SM00304">
    <property type="entry name" value="HAMP"/>
    <property type="match status" value="1"/>
</dbReference>
<keyword evidence="8" id="KW-0547">Nucleotide-binding</keyword>
<dbReference type="InterPro" id="IPR050640">
    <property type="entry name" value="Bact_2-comp_sensor_kinase"/>
</dbReference>
<dbReference type="Gene3D" id="3.30.450.20">
    <property type="entry name" value="PAS domain"/>
    <property type="match status" value="1"/>
</dbReference>
<feature type="transmembrane region" description="Helical" evidence="14">
    <location>
        <begin position="325"/>
        <end position="347"/>
    </location>
</feature>
<keyword evidence="6 17" id="KW-0808">Transferase</keyword>
<dbReference type="Gene3D" id="3.30.565.10">
    <property type="entry name" value="Histidine kinase-like ATPase, C-terminal domain"/>
    <property type="match status" value="1"/>
</dbReference>
<evidence type="ECO:0000313" key="17">
    <source>
        <dbReference type="EMBL" id="MFB9329156.1"/>
    </source>
</evidence>
<evidence type="ECO:0000256" key="10">
    <source>
        <dbReference type="ARBA" id="ARBA00022840"/>
    </source>
</evidence>
<evidence type="ECO:0000313" key="18">
    <source>
        <dbReference type="Proteomes" id="UP001589747"/>
    </source>
</evidence>
<comment type="catalytic activity">
    <reaction evidence="1">
        <text>ATP + protein L-histidine = ADP + protein N-phospho-L-histidine.</text>
        <dbReference type="EC" id="2.7.13.3"/>
    </reaction>
</comment>
<keyword evidence="11 14" id="KW-1133">Transmembrane helix</keyword>
<dbReference type="Gene3D" id="6.10.340.10">
    <property type="match status" value="1"/>
</dbReference>
<evidence type="ECO:0000256" key="4">
    <source>
        <dbReference type="ARBA" id="ARBA00022475"/>
    </source>
</evidence>
<keyword evidence="5" id="KW-0597">Phosphoprotein</keyword>
<protein>
    <recommendedName>
        <fullName evidence="3">histidine kinase</fullName>
        <ecNumber evidence="3">2.7.13.3</ecNumber>
    </recommendedName>
</protein>
<dbReference type="SUPFAM" id="SSF158472">
    <property type="entry name" value="HAMP domain-like"/>
    <property type="match status" value="1"/>
</dbReference>
<dbReference type="Proteomes" id="UP001589747">
    <property type="component" value="Unassembled WGS sequence"/>
</dbReference>
<keyword evidence="10" id="KW-0067">ATP-binding</keyword>
<evidence type="ECO:0000256" key="9">
    <source>
        <dbReference type="ARBA" id="ARBA00022777"/>
    </source>
</evidence>
<dbReference type="InterPro" id="IPR033479">
    <property type="entry name" value="dCache_1"/>
</dbReference>
<keyword evidence="13 14" id="KW-0472">Membrane</keyword>
<dbReference type="InterPro" id="IPR005467">
    <property type="entry name" value="His_kinase_dom"/>
</dbReference>
<dbReference type="Pfam" id="PF00672">
    <property type="entry name" value="HAMP"/>
    <property type="match status" value="1"/>
</dbReference>
<dbReference type="Pfam" id="PF06580">
    <property type="entry name" value="His_kinase"/>
    <property type="match status" value="1"/>
</dbReference>
<dbReference type="PROSITE" id="PS50885">
    <property type="entry name" value="HAMP"/>
    <property type="match status" value="1"/>
</dbReference>
<keyword evidence="18" id="KW-1185">Reference proteome</keyword>
<keyword evidence="4" id="KW-1003">Cell membrane</keyword>
<feature type="domain" description="HAMP" evidence="16">
    <location>
        <begin position="344"/>
        <end position="396"/>
    </location>
</feature>
<dbReference type="CDD" id="cd06225">
    <property type="entry name" value="HAMP"/>
    <property type="match status" value="1"/>
</dbReference>
<sequence>MSQFLRRQWTRIIEMRMERKLLLVFLLLVTMPLTFISYFSYVNYAESTQRTAIRYSTNMLEGMMGRVDDYIEDMVNMTSVPAYQDDIKFNLSRSNAYYAQRKQIGDNGNAAAAPAFDQLLQIQRGIQGNVSFINNIKRGATSVYIFDLYGNAYSQAQSGGLRQNLADSYRAWESAASESGGEAVLIGTRKYVSTLNSEKYAFTVVRKIIDKALQPIGLIAVDADMTVIQDQIKTLDNVTQGQTVIVDKQGRIIYSADRSQMAADIAGDPMFASAAGDRGSFYGELAGERQLFIYMTSPNTEWKAIAAIPERALTKDSRVIRNVTLAATLATVALALLISTLVSFALTKPLRKMMQLMRTVQDGDFRAKFQVRYGDEIGQLGRQYNRMIARIEELIQDIFRSENRRREAEMHALQSQINPHFMYNTLETIRMAAELNDDVDAADMIQLLGKQLRYSISNVNEEVTLERELLHVSHYVQLLNRRYPNRFRLQTRIPPELLAYPMAKLLLQPLVENATLHGLDDAKPFMALDIEVRQKERYVEITVMDDGLGMEQETLERLRDKLTRGAPEREEGIGLINVNERIKLHWGQAYGIAIESEAGLFTAVTMRLPSMAVARVEQSDFGKSREERGGEAG</sequence>
<name>A0ABV5KX22_9BACL</name>
<feature type="transmembrane region" description="Helical" evidence="14">
    <location>
        <begin position="21"/>
        <end position="41"/>
    </location>
</feature>
<evidence type="ECO:0000259" key="15">
    <source>
        <dbReference type="PROSITE" id="PS50109"/>
    </source>
</evidence>
<evidence type="ECO:0000256" key="2">
    <source>
        <dbReference type="ARBA" id="ARBA00004651"/>
    </source>
</evidence>
<feature type="domain" description="Histidine kinase" evidence="15">
    <location>
        <begin position="417"/>
        <end position="612"/>
    </location>
</feature>
<evidence type="ECO:0000256" key="6">
    <source>
        <dbReference type="ARBA" id="ARBA00022679"/>
    </source>
</evidence>
<dbReference type="SUPFAM" id="SSF55874">
    <property type="entry name" value="ATPase domain of HSP90 chaperone/DNA topoisomerase II/histidine kinase"/>
    <property type="match status" value="1"/>
</dbReference>
<dbReference type="Pfam" id="PF02518">
    <property type="entry name" value="HATPase_c"/>
    <property type="match status" value="1"/>
</dbReference>
<dbReference type="SMART" id="SM00387">
    <property type="entry name" value="HATPase_c"/>
    <property type="match status" value="1"/>
</dbReference>
<dbReference type="InterPro" id="IPR010559">
    <property type="entry name" value="Sig_transdc_His_kin_internal"/>
</dbReference>
<evidence type="ECO:0000256" key="7">
    <source>
        <dbReference type="ARBA" id="ARBA00022692"/>
    </source>
</evidence>
<accession>A0ABV5KX22</accession>
<evidence type="ECO:0000256" key="13">
    <source>
        <dbReference type="ARBA" id="ARBA00023136"/>
    </source>
</evidence>
<evidence type="ECO:0000256" key="5">
    <source>
        <dbReference type="ARBA" id="ARBA00022553"/>
    </source>
</evidence>
<evidence type="ECO:0000259" key="16">
    <source>
        <dbReference type="PROSITE" id="PS50885"/>
    </source>
</evidence>
<dbReference type="EMBL" id="JBHMDO010000039">
    <property type="protein sequence ID" value="MFB9329156.1"/>
    <property type="molecule type" value="Genomic_DNA"/>
</dbReference>
<reference evidence="17 18" key="1">
    <citation type="submission" date="2024-09" db="EMBL/GenBank/DDBJ databases">
        <authorList>
            <person name="Sun Q."/>
            <person name="Mori K."/>
        </authorList>
    </citation>
    <scope>NUCLEOTIDE SEQUENCE [LARGE SCALE GENOMIC DNA]</scope>
    <source>
        <strain evidence="17 18">TISTR 2452</strain>
    </source>
</reference>
<dbReference type="EC" id="2.7.13.3" evidence="3"/>
<proteinExistence type="predicted"/>
<dbReference type="PROSITE" id="PS50109">
    <property type="entry name" value="HIS_KIN"/>
    <property type="match status" value="1"/>
</dbReference>
<keyword evidence="9 17" id="KW-0418">Kinase</keyword>
<dbReference type="InterPro" id="IPR036890">
    <property type="entry name" value="HATPase_C_sf"/>
</dbReference>
<evidence type="ECO:0000256" key="14">
    <source>
        <dbReference type="SAM" id="Phobius"/>
    </source>
</evidence>
<organism evidence="17 18">
    <name type="scientific">Paenibacillus aurantiacus</name>
    <dbReference type="NCBI Taxonomy" id="1936118"/>
    <lineage>
        <taxon>Bacteria</taxon>
        <taxon>Bacillati</taxon>
        <taxon>Bacillota</taxon>
        <taxon>Bacilli</taxon>
        <taxon>Bacillales</taxon>
        <taxon>Paenibacillaceae</taxon>
        <taxon>Paenibacillus</taxon>
    </lineage>
</organism>